<keyword evidence="2" id="KW-1185">Reference proteome</keyword>
<dbReference type="EMBL" id="JAOTPV010000005">
    <property type="protein sequence ID" value="KAJ4482065.1"/>
    <property type="molecule type" value="Genomic_DNA"/>
</dbReference>
<gene>
    <name evidence="1" type="ORF">J3R30DRAFT_3218777</name>
</gene>
<evidence type="ECO:0000313" key="2">
    <source>
        <dbReference type="Proteomes" id="UP001150266"/>
    </source>
</evidence>
<evidence type="ECO:0008006" key="3">
    <source>
        <dbReference type="Google" id="ProtNLM"/>
    </source>
</evidence>
<evidence type="ECO:0000313" key="1">
    <source>
        <dbReference type="EMBL" id="KAJ4482065.1"/>
    </source>
</evidence>
<name>A0A9W9DSD4_9AGAR</name>
<organism evidence="1 2">
    <name type="scientific">Lentinula aciculospora</name>
    <dbReference type="NCBI Taxonomy" id="153920"/>
    <lineage>
        <taxon>Eukaryota</taxon>
        <taxon>Fungi</taxon>
        <taxon>Dikarya</taxon>
        <taxon>Basidiomycota</taxon>
        <taxon>Agaricomycotina</taxon>
        <taxon>Agaricomycetes</taxon>
        <taxon>Agaricomycetidae</taxon>
        <taxon>Agaricales</taxon>
        <taxon>Marasmiineae</taxon>
        <taxon>Omphalotaceae</taxon>
        <taxon>Lentinula</taxon>
    </lineage>
</organism>
<dbReference type="OrthoDB" id="17560at2759"/>
<accession>A0A9W9DSD4</accession>
<feature type="non-terminal residue" evidence="1">
    <location>
        <position position="147"/>
    </location>
</feature>
<protein>
    <recommendedName>
        <fullName evidence="3">Dienelactone hydrolase domain-containing protein</fullName>
    </recommendedName>
</protein>
<dbReference type="Proteomes" id="UP001150266">
    <property type="component" value="Unassembled WGS sequence"/>
</dbReference>
<feature type="non-terminal residue" evidence="1">
    <location>
        <position position="1"/>
    </location>
</feature>
<comment type="caution">
    <text evidence="1">The sequence shown here is derived from an EMBL/GenBank/DDBJ whole genome shotgun (WGS) entry which is preliminary data.</text>
</comment>
<sequence length="147" mass="16226">PLLDKVIAVLRGQGVTQFTPTGCCYRGTNDLHVGRLVFDLAFDDVTSASIASHPSLLKIPEDLEEYFSTSHASLLLDTYMVDGQFPQTAQSQADAIFSGGNFSPGYKREYFDGCTHGFAVRGELSDPKIKMGKEIAFKASVEWLYEY</sequence>
<proteinExistence type="predicted"/>
<reference evidence="1" key="1">
    <citation type="submission" date="2022-08" db="EMBL/GenBank/DDBJ databases">
        <title>A Global Phylogenomic Analysis of the Shiitake Genus Lentinula.</title>
        <authorList>
            <consortium name="DOE Joint Genome Institute"/>
            <person name="Sierra-Patev S."/>
            <person name="Min B."/>
            <person name="Naranjo-Ortiz M."/>
            <person name="Looney B."/>
            <person name="Konkel Z."/>
            <person name="Slot J.C."/>
            <person name="Sakamoto Y."/>
            <person name="Steenwyk J.L."/>
            <person name="Rokas A."/>
            <person name="Carro J."/>
            <person name="Camarero S."/>
            <person name="Ferreira P."/>
            <person name="Molpeceres G."/>
            <person name="Ruiz-Duenas F.J."/>
            <person name="Serrano A."/>
            <person name="Henrissat B."/>
            <person name="Drula E."/>
            <person name="Hughes K.W."/>
            <person name="Mata J.L."/>
            <person name="Ishikawa N.K."/>
            <person name="Vargas-Isla R."/>
            <person name="Ushijima S."/>
            <person name="Smith C.A."/>
            <person name="Ahrendt S."/>
            <person name="Andreopoulos W."/>
            <person name="He G."/>
            <person name="Labutti K."/>
            <person name="Lipzen A."/>
            <person name="Ng V."/>
            <person name="Riley R."/>
            <person name="Sandor L."/>
            <person name="Barry K."/>
            <person name="Martinez A.T."/>
            <person name="Xiao Y."/>
            <person name="Gibbons J.G."/>
            <person name="Terashima K."/>
            <person name="Grigoriev I.V."/>
            <person name="Hibbett D.S."/>
        </authorList>
    </citation>
    <scope>NUCLEOTIDE SEQUENCE</scope>
    <source>
        <strain evidence="1">JLM2183</strain>
    </source>
</reference>
<dbReference type="AlphaFoldDB" id="A0A9W9DSD4"/>